<dbReference type="GO" id="GO:0009898">
    <property type="term" value="C:cytoplasmic side of plasma membrane"/>
    <property type="evidence" value="ECO:0007669"/>
    <property type="project" value="TreeGrafter"/>
</dbReference>
<evidence type="ECO:0000259" key="3">
    <source>
        <dbReference type="Pfam" id="PF13614"/>
    </source>
</evidence>
<protein>
    <submittedName>
        <fullName evidence="4">Flagellar biosynthesis protein FlhG</fullName>
    </submittedName>
</protein>
<keyword evidence="1" id="KW-0547">Nucleotide-binding</keyword>
<proteinExistence type="predicted"/>
<dbReference type="InterPro" id="IPR033875">
    <property type="entry name" value="FlhG"/>
</dbReference>
<dbReference type="Proteomes" id="UP000183952">
    <property type="component" value="Unassembled WGS sequence"/>
</dbReference>
<dbReference type="GO" id="GO:0051782">
    <property type="term" value="P:negative regulation of cell division"/>
    <property type="evidence" value="ECO:0007669"/>
    <property type="project" value="TreeGrafter"/>
</dbReference>
<accession>A0A1M6L955</accession>
<dbReference type="PANTHER" id="PTHR43384">
    <property type="entry name" value="SEPTUM SITE-DETERMINING PROTEIN MIND HOMOLOG, CHLOROPLASTIC-RELATED"/>
    <property type="match status" value="1"/>
</dbReference>
<keyword evidence="4" id="KW-0282">Flagellum</keyword>
<evidence type="ECO:0000313" key="4">
    <source>
        <dbReference type="EMBL" id="SHJ67726.1"/>
    </source>
</evidence>
<dbReference type="SUPFAM" id="SSF52540">
    <property type="entry name" value="P-loop containing nucleoside triphosphate hydrolases"/>
    <property type="match status" value="1"/>
</dbReference>
<evidence type="ECO:0000256" key="1">
    <source>
        <dbReference type="ARBA" id="ARBA00022741"/>
    </source>
</evidence>
<dbReference type="PIRSF" id="PIRSF003092">
    <property type="entry name" value="MinD"/>
    <property type="match status" value="1"/>
</dbReference>
<keyword evidence="4" id="KW-0969">Cilium</keyword>
<organism evidence="4 5">
    <name type="scientific">Hathewaya proteolytica DSM 3090</name>
    <dbReference type="NCBI Taxonomy" id="1121331"/>
    <lineage>
        <taxon>Bacteria</taxon>
        <taxon>Bacillati</taxon>
        <taxon>Bacillota</taxon>
        <taxon>Clostridia</taxon>
        <taxon>Eubacteriales</taxon>
        <taxon>Clostridiaceae</taxon>
        <taxon>Hathewaya</taxon>
    </lineage>
</organism>
<dbReference type="OrthoDB" id="9816297at2"/>
<gene>
    <name evidence="4" type="ORF">SAMN02745248_00671</name>
</gene>
<dbReference type="GO" id="GO:0005524">
    <property type="term" value="F:ATP binding"/>
    <property type="evidence" value="ECO:0007669"/>
    <property type="project" value="UniProtKB-KW"/>
</dbReference>
<dbReference type="CDD" id="cd02038">
    <property type="entry name" value="FlhG-like"/>
    <property type="match status" value="1"/>
</dbReference>
<feature type="domain" description="AAA" evidence="3">
    <location>
        <begin position="38"/>
        <end position="201"/>
    </location>
</feature>
<dbReference type="AlphaFoldDB" id="A0A1M6L955"/>
<dbReference type="GO" id="GO:0016887">
    <property type="term" value="F:ATP hydrolysis activity"/>
    <property type="evidence" value="ECO:0007669"/>
    <property type="project" value="TreeGrafter"/>
</dbReference>
<dbReference type="GO" id="GO:0005829">
    <property type="term" value="C:cytosol"/>
    <property type="evidence" value="ECO:0007669"/>
    <property type="project" value="TreeGrafter"/>
</dbReference>
<dbReference type="Pfam" id="PF13614">
    <property type="entry name" value="AAA_31"/>
    <property type="match status" value="1"/>
</dbReference>
<evidence type="ECO:0000256" key="2">
    <source>
        <dbReference type="ARBA" id="ARBA00022840"/>
    </source>
</evidence>
<evidence type="ECO:0000313" key="5">
    <source>
        <dbReference type="Proteomes" id="UP000183952"/>
    </source>
</evidence>
<dbReference type="InterPro" id="IPR025501">
    <property type="entry name" value="MinD_FleN"/>
</dbReference>
<reference evidence="4 5" key="1">
    <citation type="submission" date="2016-11" db="EMBL/GenBank/DDBJ databases">
        <authorList>
            <person name="Jaros S."/>
            <person name="Januszkiewicz K."/>
            <person name="Wedrychowicz H."/>
        </authorList>
    </citation>
    <scope>NUCLEOTIDE SEQUENCE [LARGE SCALE GENOMIC DNA]</scope>
    <source>
        <strain evidence="4 5">DSM 3090</strain>
    </source>
</reference>
<name>A0A1M6L955_9CLOT</name>
<dbReference type="Gene3D" id="3.40.50.300">
    <property type="entry name" value="P-loop containing nucleotide triphosphate hydrolases"/>
    <property type="match status" value="1"/>
</dbReference>
<dbReference type="STRING" id="1121331.SAMN02745248_00671"/>
<dbReference type="InterPro" id="IPR050625">
    <property type="entry name" value="ParA/MinD_ATPase"/>
</dbReference>
<sequence>MLDQAEKLRDLMKQNKEPKEEVNVNNKIKLNLKQEGTKVYTIASGKGGVGKSNLVVNLAICLSKRGLKVLVFDADIGMSNDHVLMNMRVNNNIFDLINENLELEDIIVKSPYGVDLISSGSALNKIFSMADGEREVFLSKLSSLNGYDYVLIDTGAGINRDILSFIAACDEFIVVTTPEPTSITDAYSLIKTVNYFKIKESANIIINKALYSEEAEKTFSRIKNVTKKFLQIDLNYYGCILEDRRLVECVRQQVPVYIAHSNCPSSKCFDNIADLVCNRKKATSKQGLHGFFKNIFKLLS</sequence>
<dbReference type="RefSeq" id="WP_072902333.1">
    <property type="nucleotide sequence ID" value="NZ_FRAD01000005.1"/>
</dbReference>
<keyword evidence="2" id="KW-0067">ATP-binding</keyword>
<dbReference type="PANTHER" id="PTHR43384:SF4">
    <property type="entry name" value="CELLULOSE BIOSYNTHESIS PROTEIN BCSQ-RELATED"/>
    <property type="match status" value="1"/>
</dbReference>
<keyword evidence="4" id="KW-0966">Cell projection</keyword>
<keyword evidence="5" id="KW-1185">Reference proteome</keyword>
<dbReference type="EMBL" id="FRAD01000005">
    <property type="protein sequence ID" value="SHJ67726.1"/>
    <property type="molecule type" value="Genomic_DNA"/>
</dbReference>
<dbReference type="InterPro" id="IPR025669">
    <property type="entry name" value="AAA_dom"/>
</dbReference>
<dbReference type="InterPro" id="IPR027417">
    <property type="entry name" value="P-loop_NTPase"/>
</dbReference>